<reference evidence="4" key="1">
    <citation type="submission" date="2017-02" db="UniProtKB">
        <authorList>
            <consortium name="WormBaseParasite"/>
        </authorList>
    </citation>
    <scope>IDENTIFICATION</scope>
</reference>
<evidence type="ECO:0000256" key="1">
    <source>
        <dbReference type="SAM" id="MobiDB-lite"/>
    </source>
</evidence>
<dbReference type="Pfam" id="PF18111">
    <property type="entry name" value="RPGR1_C"/>
    <property type="match status" value="1"/>
</dbReference>
<dbReference type="AlphaFoldDB" id="A0A0M3IQE5"/>
<dbReference type="InterPro" id="IPR031139">
    <property type="entry name" value="RPGRIP1_fam"/>
</dbReference>
<dbReference type="GO" id="GO:0035869">
    <property type="term" value="C:ciliary transition zone"/>
    <property type="evidence" value="ECO:0007669"/>
    <property type="project" value="TreeGrafter"/>
</dbReference>
<protein>
    <submittedName>
        <fullName evidence="4">RPGR1_C domain-containing protein</fullName>
    </submittedName>
</protein>
<dbReference type="InterPro" id="IPR035892">
    <property type="entry name" value="C2_domain_sf"/>
</dbReference>
<sequence>LLICAYFIIHSTQGLSTNGNAIEVLQKPQPPPRAKPRAVEFADPIHQSIPPSEATSYESSMRSSADDNQDGIVINEEDIPVVSASTYQPAIERYEQEEPASPDSTVTIQVKRLYVLEQSSLLDSSFDGLNIFVEWKFLDFPPEDCETLESLPLPRNPHIPCVFSFHKVYNLCKRRIRLLKQWVELGNRLDFTLVTDGGDDGECDDLGVAQLDLSSVTTEHNQAIRFLDVNGEELAELEVEMLYSEKLLKYFESDNDD</sequence>
<feature type="domain" description="RPGRIP1 C-terminal" evidence="2">
    <location>
        <begin position="103"/>
        <end position="224"/>
    </location>
</feature>
<evidence type="ECO:0000313" key="4">
    <source>
        <dbReference type="WBParaSite" id="ALUE_0002097301-mRNA-1"/>
    </source>
</evidence>
<dbReference type="GO" id="GO:1905515">
    <property type="term" value="P:non-motile cilium assembly"/>
    <property type="evidence" value="ECO:0007669"/>
    <property type="project" value="TreeGrafter"/>
</dbReference>
<dbReference type="Proteomes" id="UP000036681">
    <property type="component" value="Unplaced"/>
</dbReference>
<dbReference type="Gene3D" id="2.60.40.150">
    <property type="entry name" value="C2 domain"/>
    <property type="match status" value="1"/>
</dbReference>
<feature type="compositionally biased region" description="Polar residues" evidence="1">
    <location>
        <begin position="49"/>
        <end position="63"/>
    </location>
</feature>
<organism evidence="3 4">
    <name type="scientific">Ascaris lumbricoides</name>
    <name type="common">Giant roundworm</name>
    <dbReference type="NCBI Taxonomy" id="6252"/>
    <lineage>
        <taxon>Eukaryota</taxon>
        <taxon>Metazoa</taxon>
        <taxon>Ecdysozoa</taxon>
        <taxon>Nematoda</taxon>
        <taxon>Chromadorea</taxon>
        <taxon>Rhabditida</taxon>
        <taxon>Spirurina</taxon>
        <taxon>Ascaridomorpha</taxon>
        <taxon>Ascaridoidea</taxon>
        <taxon>Ascarididae</taxon>
        <taxon>Ascaris</taxon>
    </lineage>
</organism>
<dbReference type="InterPro" id="IPR041091">
    <property type="entry name" value="RPGRIP1_C"/>
</dbReference>
<keyword evidence="3" id="KW-1185">Reference proteome</keyword>
<dbReference type="WBParaSite" id="ALUE_0002097301-mRNA-1">
    <property type="protein sequence ID" value="ALUE_0002097301-mRNA-1"/>
    <property type="gene ID" value="ALUE_0002097301"/>
</dbReference>
<dbReference type="PANTHER" id="PTHR14240">
    <property type="entry name" value="RETINITIS PIGMENTOSA GTPASE REGULATOR-INTERACTING PROTEIN"/>
    <property type="match status" value="1"/>
</dbReference>
<dbReference type="PANTHER" id="PTHR14240:SF1">
    <property type="entry name" value="PROTEIN FANTOM-RELATED"/>
    <property type="match status" value="1"/>
</dbReference>
<evidence type="ECO:0000313" key="3">
    <source>
        <dbReference type="Proteomes" id="UP000036681"/>
    </source>
</evidence>
<name>A0A0M3IQE5_ASCLU</name>
<evidence type="ECO:0000259" key="2">
    <source>
        <dbReference type="Pfam" id="PF18111"/>
    </source>
</evidence>
<proteinExistence type="predicted"/>
<feature type="region of interest" description="Disordered" evidence="1">
    <location>
        <begin position="48"/>
        <end position="67"/>
    </location>
</feature>
<accession>A0A0M3IQE5</accession>